<dbReference type="EMBL" id="CAWYQH010000103">
    <property type="protein sequence ID" value="CAK8687002.1"/>
    <property type="molecule type" value="Genomic_DNA"/>
</dbReference>
<name>A0ABP0G5B4_CLALP</name>
<comment type="caution">
    <text evidence="2">The sequence shown here is derived from an EMBL/GenBank/DDBJ whole genome shotgun (WGS) entry which is preliminary data.</text>
</comment>
<evidence type="ECO:0000313" key="3">
    <source>
        <dbReference type="Proteomes" id="UP001642483"/>
    </source>
</evidence>
<sequence>MSTLTDQDAKKSRIPTPRSKKQKLAVVSPAKNPGPPRCAFSSTPRTRSMKPLTYKPISSRTSVTQTRINSPKKEKPSPKPSPTSTNCSNSVLRRQRRAVSDQIFDSVMSQANSAGSLKDELDINQRFDSNEADKKSDGTVYFNQSTQEPVFIPKLIGVGDDGKSCFADNCVRVSIDKKLLVSIKTWAEKEKQNIDETLRRLSEKKNTILSRSTTEHKDNVFDLKDVNIPCVMFA</sequence>
<feature type="compositionally biased region" description="Polar residues" evidence="1">
    <location>
        <begin position="56"/>
        <end position="68"/>
    </location>
</feature>
<reference evidence="2 3" key="1">
    <citation type="submission" date="2024-02" db="EMBL/GenBank/DDBJ databases">
        <authorList>
            <person name="Daric V."/>
            <person name="Darras S."/>
        </authorList>
    </citation>
    <scope>NUCLEOTIDE SEQUENCE [LARGE SCALE GENOMIC DNA]</scope>
</reference>
<dbReference type="Proteomes" id="UP001642483">
    <property type="component" value="Unassembled WGS sequence"/>
</dbReference>
<gene>
    <name evidence="2" type="ORF">CVLEPA_LOCUS19035</name>
</gene>
<protein>
    <submittedName>
        <fullName evidence="2">Uncharacterized protein</fullName>
    </submittedName>
</protein>
<organism evidence="2 3">
    <name type="scientific">Clavelina lepadiformis</name>
    <name type="common">Light-bulb sea squirt</name>
    <name type="synonym">Ascidia lepadiformis</name>
    <dbReference type="NCBI Taxonomy" id="159417"/>
    <lineage>
        <taxon>Eukaryota</taxon>
        <taxon>Metazoa</taxon>
        <taxon>Chordata</taxon>
        <taxon>Tunicata</taxon>
        <taxon>Ascidiacea</taxon>
        <taxon>Aplousobranchia</taxon>
        <taxon>Clavelinidae</taxon>
        <taxon>Clavelina</taxon>
    </lineage>
</organism>
<feature type="region of interest" description="Disordered" evidence="1">
    <location>
        <begin position="1"/>
        <end position="93"/>
    </location>
</feature>
<proteinExistence type="predicted"/>
<evidence type="ECO:0000313" key="2">
    <source>
        <dbReference type="EMBL" id="CAK8687002.1"/>
    </source>
</evidence>
<evidence type="ECO:0000256" key="1">
    <source>
        <dbReference type="SAM" id="MobiDB-lite"/>
    </source>
</evidence>
<accession>A0ABP0G5B4</accession>
<keyword evidence="3" id="KW-1185">Reference proteome</keyword>